<evidence type="ECO:0000313" key="1">
    <source>
        <dbReference type="EMBL" id="KAJ4701856.1"/>
    </source>
</evidence>
<comment type="caution">
    <text evidence="1">The sequence shown here is derived from an EMBL/GenBank/DDBJ whole genome shotgun (WGS) entry which is preliminary data.</text>
</comment>
<protein>
    <submittedName>
        <fullName evidence="1">UPF0114 domain-containing protein</fullName>
    </submittedName>
</protein>
<dbReference type="EMBL" id="CM051407">
    <property type="protein sequence ID" value="KAJ4701856.1"/>
    <property type="molecule type" value="Genomic_DNA"/>
</dbReference>
<dbReference type="Proteomes" id="UP001164539">
    <property type="component" value="Chromosome 14"/>
</dbReference>
<organism evidence="1 2">
    <name type="scientific">Melia azedarach</name>
    <name type="common">Chinaberry tree</name>
    <dbReference type="NCBI Taxonomy" id="155640"/>
    <lineage>
        <taxon>Eukaryota</taxon>
        <taxon>Viridiplantae</taxon>
        <taxon>Streptophyta</taxon>
        <taxon>Embryophyta</taxon>
        <taxon>Tracheophyta</taxon>
        <taxon>Spermatophyta</taxon>
        <taxon>Magnoliopsida</taxon>
        <taxon>eudicotyledons</taxon>
        <taxon>Gunneridae</taxon>
        <taxon>Pentapetalae</taxon>
        <taxon>rosids</taxon>
        <taxon>malvids</taxon>
        <taxon>Sapindales</taxon>
        <taxon>Meliaceae</taxon>
        <taxon>Melia</taxon>
    </lineage>
</organism>
<reference evidence="1 2" key="1">
    <citation type="journal article" date="2023" name="Science">
        <title>Complex scaffold remodeling in plant triterpene biosynthesis.</title>
        <authorList>
            <person name="De La Pena R."/>
            <person name="Hodgson H."/>
            <person name="Liu J.C."/>
            <person name="Stephenson M.J."/>
            <person name="Martin A.C."/>
            <person name="Owen C."/>
            <person name="Harkess A."/>
            <person name="Leebens-Mack J."/>
            <person name="Jimenez L.E."/>
            <person name="Osbourn A."/>
            <person name="Sattely E.S."/>
        </authorList>
    </citation>
    <scope>NUCLEOTIDE SEQUENCE [LARGE SCALE GENOMIC DNA]</scope>
    <source>
        <strain evidence="2">cv. JPN11</strain>
        <tissue evidence="1">Leaf</tissue>
    </source>
</reference>
<evidence type="ECO:0000313" key="2">
    <source>
        <dbReference type="Proteomes" id="UP001164539"/>
    </source>
</evidence>
<proteinExistence type="predicted"/>
<accession>A0ACC1WRM8</accession>
<sequence>MATTRLFRTSKPSRYVLSSSTCPSSSAKTVRCLGKAGFNGETRVLCGNGDQRKSAVPVKASVATSKSLTIITKPDADRGLIDLAALLENVTAALLKVSRQVVKRRTWKLQIQMVIERAIIDCRFFTFFAVAGSLLGSILCFVEGCFLLSESYFHFFNTLSRKADQGHIMHIMIEATDMFLVGTALLIFGIGLYAMFVGSKNIREKSAQLPESNLFGLFHLKSLPKWVEMESVSQANSKIGHAVLMILQVGVLEKFNSIPLVTCLDLVCFAAAVLVSSACIYLLSRLSVGSTTQDR</sequence>
<gene>
    <name evidence="1" type="ORF">OWV82_025032</name>
</gene>
<keyword evidence="2" id="KW-1185">Reference proteome</keyword>
<name>A0ACC1WRM8_MELAZ</name>